<name>A0ABQ3KWH2_9ALTE</name>
<dbReference type="EMBL" id="BNAO01000001">
    <property type="protein sequence ID" value="GHG61997.1"/>
    <property type="molecule type" value="Genomic_DNA"/>
</dbReference>
<dbReference type="PANTHER" id="PTHR11358:SF35">
    <property type="entry name" value="FORMIMIDOYLGLUTAMASE"/>
    <property type="match status" value="1"/>
</dbReference>
<keyword evidence="7" id="KW-1185">Reference proteome</keyword>
<dbReference type="Gene3D" id="3.40.800.10">
    <property type="entry name" value="Ureohydrolase domain"/>
    <property type="match status" value="1"/>
</dbReference>
<protein>
    <submittedName>
        <fullName evidence="6">Formimidoylglutamase HutG</fullName>
    </submittedName>
</protein>
<evidence type="ECO:0000313" key="6">
    <source>
        <dbReference type="EMBL" id="GHG61997.1"/>
    </source>
</evidence>
<comment type="caution">
    <text evidence="6">The sequence shown here is derived from an EMBL/GenBank/DDBJ whole genome shotgun (WGS) entry which is preliminary data.</text>
</comment>
<proteinExistence type="inferred from homology"/>
<dbReference type="InterPro" id="IPR023696">
    <property type="entry name" value="Ureohydrolase_dom_sf"/>
</dbReference>
<keyword evidence="3" id="KW-0369">Histidine metabolism</keyword>
<accession>A0ABQ3KWH2</accession>
<reference evidence="7" key="1">
    <citation type="journal article" date="2019" name="Int. J. Syst. Evol. Microbiol.">
        <title>The Global Catalogue of Microorganisms (GCM) 10K type strain sequencing project: providing services to taxonomists for standard genome sequencing and annotation.</title>
        <authorList>
            <consortium name="The Broad Institute Genomics Platform"/>
            <consortium name="The Broad Institute Genome Sequencing Center for Infectious Disease"/>
            <person name="Wu L."/>
            <person name="Ma J."/>
        </authorList>
    </citation>
    <scope>NUCLEOTIDE SEQUENCE [LARGE SCALE GENOMIC DNA]</scope>
    <source>
        <strain evidence="7">CGMCC 1.7003</strain>
    </source>
</reference>
<evidence type="ECO:0000313" key="7">
    <source>
        <dbReference type="Proteomes" id="UP000659697"/>
    </source>
</evidence>
<dbReference type="Pfam" id="PF00491">
    <property type="entry name" value="Arginase"/>
    <property type="match status" value="1"/>
</dbReference>
<comment type="similarity">
    <text evidence="5">Belongs to the arginase family.</text>
</comment>
<keyword evidence="4" id="KW-0464">Manganese</keyword>
<gene>
    <name evidence="6" type="primary">hutG</name>
    <name evidence="6" type="ORF">GCM10010919_06950</name>
</gene>
<dbReference type="Proteomes" id="UP000659697">
    <property type="component" value="Unassembled WGS sequence"/>
</dbReference>
<evidence type="ECO:0000256" key="4">
    <source>
        <dbReference type="ARBA" id="ARBA00023211"/>
    </source>
</evidence>
<dbReference type="PANTHER" id="PTHR11358">
    <property type="entry name" value="ARGINASE/AGMATINASE"/>
    <property type="match status" value="1"/>
</dbReference>
<dbReference type="RefSeq" id="WP_189430203.1">
    <property type="nucleotide sequence ID" value="NZ_BNAO01000001.1"/>
</dbReference>
<dbReference type="CDD" id="cd09988">
    <property type="entry name" value="Formimidoylglutamase"/>
    <property type="match status" value="1"/>
</dbReference>
<keyword evidence="2" id="KW-0378">Hydrolase</keyword>
<dbReference type="InterPro" id="IPR006035">
    <property type="entry name" value="Ureohydrolase"/>
</dbReference>
<evidence type="ECO:0000256" key="2">
    <source>
        <dbReference type="ARBA" id="ARBA00022801"/>
    </source>
</evidence>
<dbReference type="SUPFAM" id="SSF52768">
    <property type="entry name" value="Arginase/deacetylase"/>
    <property type="match status" value="1"/>
</dbReference>
<evidence type="ECO:0000256" key="1">
    <source>
        <dbReference type="ARBA" id="ARBA00022723"/>
    </source>
</evidence>
<evidence type="ECO:0000256" key="3">
    <source>
        <dbReference type="ARBA" id="ARBA00022808"/>
    </source>
</evidence>
<sequence>MALVQCITKAQLSAFFQTRSGETRLGQRIQLTDPLLSITENLRQHAAHSGQFVLLGIPEDIGPRANCGGGGAELGWQAFLSKFLNLQANEQLDASQILLLGEVSCADLQAQGQLLDNSKSEDLANLRTLCAQLDARVQAAVQPIFAAGLTPIVIGGGHNNALPLLQALAASTAQPVNCLNIDPHADFRPLEGRHSGNGFSYAMQQALLQHYFVLGLHQQKNNAASLKALQQAGADYLSYQQIFVAATLSWQQAIEQALEKVLSANTPLALELDTDAITGMPASALNYSGISVSEAEQAVYQFAKLPHTAYLHLAEAAPAQHPAGLTAGLNHCGQVLSQLVQAFLLGKAQQVPLIR</sequence>
<dbReference type="PROSITE" id="PS51409">
    <property type="entry name" value="ARGINASE_2"/>
    <property type="match status" value="1"/>
</dbReference>
<evidence type="ECO:0000256" key="5">
    <source>
        <dbReference type="PROSITE-ProRule" id="PRU00742"/>
    </source>
</evidence>
<organism evidence="6 7">
    <name type="scientific">Alishewanella longhuensis</name>
    <dbReference type="NCBI Taxonomy" id="1091037"/>
    <lineage>
        <taxon>Bacteria</taxon>
        <taxon>Pseudomonadati</taxon>
        <taxon>Pseudomonadota</taxon>
        <taxon>Gammaproteobacteria</taxon>
        <taxon>Alteromonadales</taxon>
        <taxon>Alteromonadaceae</taxon>
        <taxon>Alishewanella</taxon>
    </lineage>
</organism>
<keyword evidence="1" id="KW-0479">Metal-binding</keyword>